<evidence type="ECO:0000256" key="2">
    <source>
        <dbReference type="SAM" id="Phobius"/>
    </source>
</evidence>
<keyword evidence="2" id="KW-1133">Transmembrane helix</keyword>
<name>A0ABR1M7T9_9PEZI</name>
<proteinExistence type="predicted"/>
<feature type="compositionally biased region" description="Basic and acidic residues" evidence="1">
    <location>
        <begin position="1"/>
        <end position="12"/>
    </location>
</feature>
<protein>
    <submittedName>
        <fullName evidence="3">Uncharacterized protein</fullName>
    </submittedName>
</protein>
<dbReference type="Proteomes" id="UP001365128">
    <property type="component" value="Unassembled WGS sequence"/>
</dbReference>
<feature type="compositionally biased region" description="Basic residues" evidence="1">
    <location>
        <begin position="37"/>
        <end position="46"/>
    </location>
</feature>
<feature type="region of interest" description="Disordered" evidence="1">
    <location>
        <begin position="142"/>
        <end position="171"/>
    </location>
</feature>
<accession>A0ABR1M7T9</accession>
<evidence type="ECO:0000313" key="4">
    <source>
        <dbReference type="Proteomes" id="UP001365128"/>
    </source>
</evidence>
<evidence type="ECO:0000313" key="3">
    <source>
        <dbReference type="EMBL" id="KAK7543080.1"/>
    </source>
</evidence>
<keyword evidence="2" id="KW-0812">Transmembrane</keyword>
<feature type="compositionally biased region" description="Low complexity" evidence="1">
    <location>
        <begin position="53"/>
        <end position="63"/>
    </location>
</feature>
<dbReference type="EMBL" id="JBBPDW010000022">
    <property type="protein sequence ID" value="KAK7543080.1"/>
    <property type="molecule type" value="Genomic_DNA"/>
</dbReference>
<keyword evidence="4" id="KW-1185">Reference proteome</keyword>
<feature type="compositionally biased region" description="Polar residues" evidence="1">
    <location>
        <begin position="75"/>
        <end position="103"/>
    </location>
</feature>
<keyword evidence="2" id="KW-0472">Membrane</keyword>
<feature type="region of interest" description="Disordered" evidence="1">
    <location>
        <begin position="1"/>
        <end position="126"/>
    </location>
</feature>
<organism evidence="3 4">
    <name type="scientific">Phyllosticta citricarpa</name>
    <dbReference type="NCBI Taxonomy" id="55181"/>
    <lineage>
        <taxon>Eukaryota</taxon>
        <taxon>Fungi</taxon>
        <taxon>Dikarya</taxon>
        <taxon>Ascomycota</taxon>
        <taxon>Pezizomycotina</taxon>
        <taxon>Dothideomycetes</taxon>
        <taxon>Dothideomycetes incertae sedis</taxon>
        <taxon>Botryosphaeriales</taxon>
        <taxon>Phyllostictaceae</taxon>
        <taxon>Phyllosticta</taxon>
    </lineage>
</organism>
<feature type="compositionally biased region" description="Basic and acidic residues" evidence="1">
    <location>
        <begin position="26"/>
        <end position="36"/>
    </location>
</feature>
<reference evidence="3 4" key="1">
    <citation type="submission" date="2024-04" db="EMBL/GenBank/DDBJ databases">
        <title>Phyllosticta paracitricarpa is synonymous to the EU quarantine fungus P. citricarpa based on phylogenomic analyses.</title>
        <authorList>
            <consortium name="Lawrence Berkeley National Laboratory"/>
            <person name="Van Ingen-Buijs V.A."/>
            <person name="Van Westerhoven A.C."/>
            <person name="Haridas S."/>
            <person name="Skiadas P."/>
            <person name="Martin F."/>
            <person name="Groenewald J.Z."/>
            <person name="Crous P.W."/>
            <person name="Seidl M.F."/>
        </authorList>
    </citation>
    <scope>NUCLEOTIDE SEQUENCE [LARGE SCALE GENOMIC DNA]</scope>
    <source>
        <strain evidence="3 4">CBS 122670</strain>
    </source>
</reference>
<evidence type="ECO:0000256" key="1">
    <source>
        <dbReference type="SAM" id="MobiDB-lite"/>
    </source>
</evidence>
<feature type="transmembrane region" description="Helical" evidence="2">
    <location>
        <begin position="242"/>
        <end position="260"/>
    </location>
</feature>
<comment type="caution">
    <text evidence="3">The sequence shown here is derived from an EMBL/GenBank/DDBJ whole genome shotgun (WGS) entry which is preliminary data.</text>
</comment>
<sequence length="261" mass="29108">MAAGRQAHETATHAKANTRRCLGWRVEGRGRAERSQRAKRPAKTKRPPPPSPQQKQKQIKWPAVNAKHAKESKQASRQAGKQASRQASSIEQPEHSANQPATQHNRKGRVPSLYLPSRQGTRRPFREPQTRAVANVPALTPARHLGPRKGATTARLASRHTCNQWTPAPRPDSSAMLSKALISVNMSLLCTCLPFGLRLRCVALRLHLHALACRRSLSLSPSLSLLFPLSRSPQGSPWPRPQILFLFFFFFFFACAFVWAA</sequence>
<gene>
    <name evidence="3" type="ORF">IWX46DRAFT_167342</name>
</gene>